<dbReference type="Gene3D" id="1.25.10.10">
    <property type="entry name" value="Leucine-rich Repeat Variant"/>
    <property type="match status" value="2"/>
</dbReference>
<sequence length="460" mass="51949">MKKQAQLERIVWKLKMATRRDDALKEFGANRHGYQMNEPLELEAIARFEAKTGIALPNEFSEFLQVVGNGGAGPYYGIAPLDPDRIAAPLKQECLLSPGMTQEEWGAMIAFLDDPSIKPEERRRLQQELYGGMLGIGSMGWTFEMMLVLNGPYRGRVVYVDRSYQIPFFTYEANFLEWYERWVDEIIGGYDTGWFAMERAGDDVELIDLYLTSLEEKVKVSAIQGMHKLPKLKQETLSFLFEQCADASPAVRMAALEILAQKEYVQALAFLEKALASPLAEERLNAARQIDAYGEPGGGQLTSRLERLLADEEDHRVLCQSVRILEQGPVNPLATLILFFTHPDPDMRREAVFHAGRLPGREAYAMQFGRALDDADEVVRETAVGALEGLPLPGLLSRYGRLIAEPSSGVKLRKAVLRRLGEYGEQAYLYFERAAGDSDPEIREEAERLLKQYRVKVNKT</sequence>
<comment type="caution">
    <text evidence="2">The sequence shown here is derived from an EMBL/GenBank/DDBJ whole genome shotgun (WGS) entry which is preliminary data.</text>
</comment>
<feature type="domain" description="Knr4/Smi1-like" evidence="1">
    <location>
        <begin position="39"/>
        <end position="181"/>
    </location>
</feature>
<dbReference type="InterPro" id="IPR016024">
    <property type="entry name" value="ARM-type_fold"/>
</dbReference>
<dbReference type="Gene3D" id="3.40.1580.10">
    <property type="entry name" value="SMI1/KNR4-like"/>
    <property type="match status" value="1"/>
</dbReference>
<dbReference type="InterPro" id="IPR037883">
    <property type="entry name" value="Knr4/Smi1-like_sf"/>
</dbReference>
<evidence type="ECO:0000259" key="1">
    <source>
        <dbReference type="SMART" id="SM00860"/>
    </source>
</evidence>
<accession>A0ABQ1ZMM6</accession>
<evidence type="ECO:0000313" key="3">
    <source>
        <dbReference type="Proteomes" id="UP000605427"/>
    </source>
</evidence>
<dbReference type="SUPFAM" id="SSF160631">
    <property type="entry name" value="SMI1/KNR4-like"/>
    <property type="match status" value="1"/>
</dbReference>
<dbReference type="EMBL" id="BMDD01000001">
    <property type="protein sequence ID" value="GGH71268.1"/>
    <property type="molecule type" value="Genomic_DNA"/>
</dbReference>
<dbReference type="RefSeq" id="WP_172239420.1">
    <property type="nucleotide sequence ID" value="NZ_BMDD01000001.1"/>
</dbReference>
<dbReference type="SMART" id="SM00860">
    <property type="entry name" value="SMI1_KNR4"/>
    <property type="match status" value="1"/>
</dbReference>
<evidence type="ECO:0000313" key="2">
    <source>
        <dbReference type="EMBL" id="GGH71268.1"/>
    </source>
</evidence>
<dbReference type="InterPro" id="IPR011989">
    <property type="entry name" value="ARM-like"/>
</dbReference>
<protein>
    <recommendedName>
        <fullName evidence="1">Knr4/Smi1-like domain-containing protein</fullName>
    </recommendedName>
</protein>
<reference evidence="3" key="1">
    <citation type="journal article" date="2019" name="Int. J. Syst. Evol. Microbiol.">
        <title>The Global Catalogue of Microorganisms (GCM) 10K type strain sequencing project: providing services to taxonomists for standard genome sequencing and annotation.</title>
        <authorList>
            <consortium name="The Broad Institute Genomics Platform"/>
            <consortium name="The Broad Institute Genome Sequencing Center for Infectious Disease"/>
            <person name="Wu L."/>
            <person name="Ma J."/>
        </authorList>
    </citation>
    <scope>NUCLEOTIDE SEQUENCE [LARGE SCALE GENOMIC DNA]</scope>
    <source>
        <strain evidence="3">CCM 8702</strain>
    </source>
</reference>
<dbReference type="Proteomes" id="UP000605427">
    <property type="component" value="Unassembled WGS sequence"/>
</dbReference>
<name>A0ABQ1ZMM6_9BACL</name>
<keyword evidence="3" id="KW-1185">Reference proteome</keyword>
<dbReference type="Pfam" id="PF13646">
    <property type="entry name" value="HEAT_2"/>
    <property type="match status" value="1"/>
</dbReference>
<proteinExistence type="predicted"/>
<dbReference type="InterPro" id="IPR018958">
    <property type="entry name" value="Knr4/Smi1-like_dom"/>
</dbReference>
<organism evidence="2 3">
    <name type="scientific">Saccharibacillus endophyticus</name>
    <dbReference type="NCBI Taxonomy" id="2060666"/>
    <lineage>
        <taxon>Bacteria</taxon>
        <taxon>Bacillati</taxon>
        <taxon>Bacillota</taxon>
        <taxon>Bacilli</taxon>
        <taxon>Bacillales</taxon>
        <taxon>Paenibacillaceae</taxon>
        <taxon>Saccharibacillus</taxon>
    </lineage>
</organism>
<dbReference type="SUPFAM" id="SSF48371">
    <property type="entry name" value="ARM repeat"/>
    <property type="match status" value="1"/>
</dbReference>
<gene>
    <name evidence="2" type="ORF">GCM10007362_08210</name>
</gene>